<keyword evidence="1" id="KW-0472">Membrane</keyword>
<dbReference type="Proteomes" id="UP001595956">
    <property type="component" value="Unassembled WGS sequence"/>
</dbReference>
<keyword evidence="1" id="KW-1133">Transmembrane helix</keyword>
<feature type="transmembrane region" description="Helical" evidence="1">
    <location>
        <begin position="66"/>
        <end position="85"/>
    </location>
</feature>
<organism evidence="3 4">
    <name type="scientific">Nocardioides caricicola</name>
    <dbReference type="NCBI Taxonomy" id="634770"/>
    <lineage>
        <taxon>Bacteria</taxon>
        <taxon>Bacillati</taxon>
        <taxon>Actinomycetota</taxon>
        <taxon>Actinomycetes</taxon>
        <taxon>Propionibacteriales</taxon>
        <taxon>Nocardioidaceae</taxon>
        <taxon>Nocardioides</taxon>
    </lineage>
</organism>
<dbReference type="PANTHER" id="PTHR40047">
    <property type="entry name" value="UPF0703 PROTEIN YCGQ"/>
    <property type="match status" value="1"/>
</dbReference>
<protein>
    <submittedName>
        <fullName evidence="3">TIGR03943 family putative permease subunit</fullName>
    </submittedName>
</protein>
<dbReference type="RefSeq" id="WP_345170555.1">
    <property type="nucleotide sequence ID" value="NZ_BAABFQ010000001.1"/>
</dbReference>
<dbReference type="Pfam" id="PF21537">
    <property type="entry name" value="DUF1980_C"/>
    <property type="match status" value="1"/>
</dbReference>
<reference evidence="4" key="1">
    <citation type="journal article" date="2019" name="Int. J. Syst. Evol. Microbiol.">
        <title>The Global Catalogue of Microorganisms (GCM) 10K type strain sequencing project: providing services to taxonomists for standard genome sequencing and annotation.</title>
        <authorList>
            <consortium name="The Broad Institute Genomics Platform"/>
            <consortium name="The Broad Institute Genome Sequencing Center for Infectious Disease"/>
            <person name="Wu L."/>
            <person name="Ma J."/>
        </authorList>
    </citation>
    <scope>NUCLEOTIDE SEQUENCE [LARGE SCALE GENOMIC DNA]</scope>
    <source>
        <strain evidence="4">KACC 13778</strain>
    </source>
</reference>
<evidence type="ECO:0000256" key="1">
    <source>
        <dbReference type="SAM" id="Phobius"/>
    </source>
</evidence>
<comment type="caution">
    <text evidence="3">The sequence shown here is derived from an EMBL/GenBank/DDBJ whole genome shotgun (WGS) entry which is preliminary data.</text>
</comment>
<name>A0ABW0N3Q7_9ACTN</name>
<keyword evidence="1" id="KW-0812">Transmembrane</keyword>
<accession>A0ABW0N3Q7</accession>
<evidence type="ECO:0000313" key="4">
    <source>
        <dbReference type="Proteomes" id="UP001595956"/>
    </source>
</evidence>
<proteinExistence type="predicted"/>
<feature type="domain" description="DUF1980" evidence="2">
    <location>
        <begin position="135"/>
        <end position="225"/>
    </location>
</feature>
<dbReference type="InterPro" id="IPR048447">
    <property type="entry name" value="DUF1980_C"/>
</dbReference>
<dbReference type="EMBL" id="JBHSMD010000005">
    <property type="protein sequence ID" value="MFC5494577.1"/>
    <property type="molecule type" value="Genomic_DNA"/>
</dbReference>
<evidence type="ECO:0000259" key="2">
    <source>
        <dbReference type="Pfam" id="PF21537"/>
    </source>
</evidence>
<gene>
    <name evidence="3" type="ORF">ACFPKY_15785</name>
</gene>
<dbReference type="PANTHER" id="PTHR40047:SF1">
    <property type="entry name" value="UPF0703 PROTEIN YCGQ"/>
    <property type="match status" value="1"/>
</dbReference>
<dbReference type="InterPro" id="IPR052955">
    <property type="entry name" value="UPF0703_membrane_permease"/>
</dbReference>
<keyword evidence="4" id="KW-1185">Reference proteome</keyword>
<sequence>MKREAQALLLVLVGAFAIRLGWTDEHLIYVRDWVRWPLIAAGLVLLALAAGLVFSPHGDTEPAPRTAWLLFAPFVVLLLVSPPPLGADFAERSAGTPYRDPGRAVLGLRPLPAGDPVPLAVGDFYVRARYDAGASLIGRRVELTGFVSEDPEGRWYVTRFEIACCAADAIAVRVRVDGADAAPARDTWVRVTGTWVDGSGVARRSGSPAVEADAVEEIEMPRNPYE</sequence>
<dbReference type="InterPro" id="IPR015402">
    <property type="entry name" value="DUF1980"/>
</dbReference>
<feature type="transmembrane region" description="Helical" evidence="1">
    <location>
        <begin position="33"/>
        <end position="54"/>
    </location>
</feature>
<evidence type="ECO:0000313" key="3">
    <source>
        <dbReference type="EMBL" id="MFC5494577.1"/>
    </source>
</evidence>
<dbReference type="NCBIfam" id="TIGR03943">
    <property type="entry name" value="TIGR03943 family putative permease subunit"/>
    <property type="match status" value="1"/>
</dbReference>